<dbReference type="SUPFAM" id="SSF56112">
    <property type="entry name" value="Protein kinase-like (PK-like)"/>
    <property type="match status" value="1"/>
</dbReference>
<dbReference type="PROSITE" id="PS00108">
    <property type="entry name" value="PROTEIN_KINASE_ST"/>
    <property type="match status" value="1"/>
</dbReference>
<feature type="compositionally biased region" description="Basic and acidic residues" evidence="1">
    <location>
        <begin position="335"/>
        <end position="345"/>
    </location>
</feature>
<dbReference type="InterPro" id="IPR011009">
    <property type="entry name" value="Kinase-like_dom_sf"/>
</dbReference>
<dbReference type="SMART" id="SM00220">
    <property type="entry name" value="S_TKc"/>
    <property type="match status" value="1"/>
</dbReference>
<dbReference type="PROSITE" id="PS50011">
    <property type="entry name" value="PROTEIN_KINASE_DOM"/>
    <property type="match status" value="1"/>
</dbReference>
<proteinExistence type="predicted"/>
<dbReference type="EMBL" id="FR823388">
    <property type="protein sequence ID" value="CBZ52538.1"/>
    <property type="molecule type" value="Genomic_DNA"/>
</dbReference>
<feature type="chain" id="PRO_5007655111" evidence="2">
    <location>
        <begin position="29"/>
        <end position="730"/>
    </location>
</feature>
<keyword evidence="5" id="KW-0418">Kinase</keyword>
<sequence>MARPFLVTLCCLLLSVSLLPSLSPSAQAASVPSNEDTQAATPKESGCAAPPCGSNGETSAAAAARASAEAQDAEEPQSAREDAGATAPPSQSVASPAVDPSLSNTATSSDSLAREASVFSSDEARGDGGEHSWTAFTGAAENRALRGSSGGWASLGPLDALPMASPSVPLWTQVPVDSEDSRAAGTGQSVVASNAGETVDAVEFVLPAVKEGDAGVAQGAHLPDAPEPVAGSASSRKAEGGDVAAEEARGTRAAAQTGGPVDSPAQSGNLQLAEPRTPSAGASGAHDGDKGGGTVAADAEHGDVAGHLLASQVSTDIGEDGMPANDESGKQSVTEARDKTRESGKASRQTSETGWRRGIYAVRDHLASTWKAIQFFPLSIWSKAKKMRLIAGGKLPLSWQTFMARLPRVDAKTVPEFRRLQAQLVREDRMVMLVKSPSKALRRLVRAAKRAMGLAARGKTLEGRKDGERNKRERPEPLAIKGRVFDHHYAAIVGLEVNGQLWAAPKSVFILPAYGAWISPLVLPEKKRTNDGDTKQEKELFTAFVVMPRARGDVRDYLCKRSNPVNVKYAAAEMLYSVHQLHRAGFLHRDIKPTNFFVSFDGHVLLADFDGVWPIGVPAQADKYLVYTRGYLAPEINPQDRIILSTEKSDVFSLGVCLRDLAERCPHHADVEKLRDLSDKMTDVDPRRRITLQEAMRHNFFEGVDFDTLEELKHPPPFPGDFQISATFYH</sequence>
<dbReference type="PANTHER" id="PTHR44167">
    <property type="entry name" value="OVARIAN-SPECIFIC SERINE/THREONINE-PROTEIN KINASE LOK-RELATED"/>
    <property type="match status" value="1"/>
</dbReference>
<evidence type="ECO:0000313" key="6">
    <source>
        <dbReference type="Proteomes" id="UP000007494"/>
    </source>
</evidence>
<gene>
    <name evidence="5" type="ORF">BN1204_023260</name>
    <name evidence="4" type="ORF">NCLIV_023260</name>
</gene>
<reference evidence="6" key="3">
    <citation type="journal article" date="2012" name="PLoS Pathog.">
        <title>Comparative genomics of the apicomplexan parasites Toxoplasma gondii and Neospora caninum: Coccidia differing in host range and transmission strategy.</title>
        <authorList>
            <person name="Reid A.J."/>
            <person name="Vermont S.J."/>
            <person name="Cotton J.A."/>
            <person name="Harris D."/>
            <person name="Hill-Cawthorne G.A."/>
            <person name="Konen-Waisman S."/>
            <person name="Latham S.M."/>
            <person name="Mourier T."/>
            <person name="Norton R."/>
            <person name="Quail M.A."/>
            <person name="Sanders M."/>
            <person name="Shanmugam D."/>
            <person name="Sohal A."/>
            <person name="Wasmuth J.D."/>
            <person name="Brunk B."/>
            <person name="Grigg M.E."/>
            <person name="Howard J.C."/>
            <person name="Parkinson J."/>
            <person name="Roos D.S."/>
            <person name="Trees A.J."/>
            <person name="Berriman M."/>
            <person name="Pain A."/>
            <person name="Wastling J.M."/>
        </authorList>
    </citation>
    <scope>NUCLEOTIDE SEQUENCE [LARGE SCALE GENOMIC DNA]</scope>
    <source>
        <strain evidence="6">Liverpool</strain>
    </source>
</reference>
<dbReference type="CDD" id="cd00180">
    <property type="entry name" value="PKc"/>
    <property type="match status" value="1"/>
</dbReference>
<dbReference type="GO" id="GO:0004674">
    <property type="term" value="F:protein serine/threonine kinase activity"/>
    <property type="evidence" value="ECO:0007669"/>
    <property type="project" value="TreeGrafter"/>
</dbReference>
<dbReference type="Gene3D" id="1.10.510.10">
    <property type="entry name" value="Transferase(Phosphotransferase) domain 1"/>
    <property type="match status" value="1"/>
</dbReference>
<feature type="signal peptide" evidence="2">
    <location>
        <begin position="1"/>
        <end position="28"/>
    </location>
</feature>
<evidence type="ECO:0000313" key="4">
    <source>
        <dbReference type="EMBL" id="CBZ52538.1"/>
    </source>
</evidence>
<protein>
    <submittedName>
        <fullName evidence="5">Rhoptry kinase family protein ROP33, putative</fullName>
    </submittedName>
</protein>
<evidence type="ECO:0000256" key="2">
    <source>
        <dbReference type="SAM" id="SignalP"/>
    </source>
</evidence>
<reference evidence="5" key="4">
    <citation type="journal article" date="2015" name="PLoS ONE">
        <title>Comprehensive Evaluation of Toxoplasma gondii VEG and Neospora caninum LIV Genomes with Tachyzoite Stage Transcriptome and Proteome Defines Novel Transcript Features.</title>
        <authorList>
            <person name="Ramaprasad A."/>
            <person name="Mourier T."/>
            <person name="Naeem R."/>
            <person name="Malas T.B."/>
            <person name="Moussa E."/>
            <person name="Panigrahi A."/>
            <person name="Vermont S.J."/>
            <person name="Otto T.D."/>
            <person name="Wastling J."/>
            <person name="Pain A."/>
        </authorList>
    </citation>
    <scope>NUCLEOTIDE SEQUENCE</scope>
    <source>
        <strain evidence="5">Liverpool</strain>
    </source>
</reference>
<keyword evidence="2" id="KW-0732">Signal</keyword>
<accession>F0VFP4</accession>
<feature type="region of interest" description="Disordered" evidence="1">
    <location>
        <begin position="25"/>
        <end position="134"/>
    </location>
</feature>
<feature type="compositionally biased region" description="Basic and acidic residues" evidence="1">
    <location>
        <begin position="236"/>
        <end position="250"/>
    </location>
</feature>
<reference evidence="4" key="2">
    <citation type="submission" date="2011-03" db="EMBL/GenBank/DDBJ databases">
        <title>Comparative genomics and transcriptomics of Neospora caninum and Toxoplasma gondii.</title>
        <authorList>
            <person name="Reid A.J."/>
            <person name="Sohal A."/>
            <person name="Harris D."/>
            <person name="Quail M."/>
            <person name="Sanders M."/>
            <person name="Berriman M."/>
            <person name="Wastling J.M."/>
            <person name="Pain A."/>
        </authorList>
    </citation>
    <scope>NUCLEOTIDE SEQUENCE</scope>
    <source>
        <strain evidence="4">Liverpool</strain>
    </source>
</reference>
<evidence type="ECO:0000256" key="1">
    <source>
        <dbReference type="SAM" id="MobiDB-lite"/>
    </source>
</evidence>
<reference evidence="4" key="1">
    <citation type="submission" date="2011-02" db="EMBL/GenBank/DDBJ databases">
        <authorList>
            <person name="Aslett M."/>
        </authorList>
    </citation>
    <scope>NUCLEOTIDE SEQUENCE</scope>
    <source>
        <strain evidence="4">Liverpool</strain>
    </source>
</reference>
<dbReference type="GO" id="GO:0005634">
    <property type="term" value="C:nucleus"/>
    <property type="evidence" value="ECO:0007669"/>
    <property type="project" value="TreeGrafter"/>
</dbReference>
<dbReference type="GeneID" id="13444697"/>
<evidence type="ECO:0000313" key="5">
    <source>
        <dbReference type="EMBL" id="CEL66514.1"/>
    </source>
</evidence>
<dbReference type="PANTHER" id="PTHR44167:SF24">
    <property type="entry name" value="SERINE_THREONINE-PROTEIN KINASE CHK2"/>
    <property type="match status" value="1"/>
</dbReference>
<dbReference type="RefSeq" id="XP_003882570.1">
    <property type="nucleotide sequence ID" value="XM_003882521.1"/>
</dbReference>
<feature type="compositionally biased region" description="Polar residues" evidence="1">
    <location>
        <begin position="101"/>
        <end position="111"/>
    </location>
</feature>
<keyword evidence="6" id="KW-1185">Reference proteome</keyword>
<dbReference type="InterPro" id="IPR000719">
    <property type="entry name" value="Prot_kinase_dom"/>
</dbReference>
<dbReference type="VEuPathDB" id="ToxoDB:NCLIV_023260"/>
<organism evidence="4 6">
    <name type="scientific">Neospora caninum (strain Liverpool)</name>
    <dbReference type="NCBI Taxonomy" id="572307"/>
    <lineage>
        <taxon>Eukaryota</taxon>
        <taxon>Sar</taxon>
        <taxon>Alveolata</taxon>
        <taxon>Apicomplexa</taxon>
        <taxon>Conoidasida</taxon>
        <taxon>Coccidia</taxon>
        <taxon>Eucoccidiorida</taxon>
        <taxon>Eimeriorina</taxon>
        <taxon>Sarcocystidae</taxon>
        <taxon>Neospora</taxon>
    </lineage>
</organism>
<dbReference type="Pfam" id="PF00069">
    <property type="entry name" value="Pkinase"/>
    <property type="match status" value="1"/>
</dbReference>
<dbReference type="EMBL" id="LN714481">
    <property type="protein sequence ID" value="CEL66514.1"/>
    <property type="molecule type" value="Genomic_DNA"/>
</dbReference>
<evidence type="ECO:0000259" key="3">
    <source>
        <dbReference type="PROSITE" id="PS50011"/>
    </source>
</evidence>
<feature type="region of interest" description="Disordered" evidence="1">
    <location>
        <begin position="316"/>
        <end position="352"/>
    </location>
</feature>
<dbReference type="InterPro" id="IPR008271">
    <property type="entry name" value="Ser/Thr_kinase_AS"/>
</dbReference>
<dbReference type="AlphaFoldDB" id="F0VFP4"/>
<dbReference type="OrthoDB" id="333550at2759"/>
<dbReference type="Proteomes" id="UP000007494">
    <property type="component" value="Chromosome VIIa"/>
</dbReference>
<dbReference type="GO" id="GO:0044773">
    <property type="term" value="P:mitotic DNA damage checkpoint signaling"/>
    <property type="evidence" value="ECO:0007669"/>
    <property type="project" value="TreeGrafter"/>
</dbReference>
<dbReference type="InParanoid" id="F0VFP4"/>
<dbReference type="eggNOG" id="KOG0612">
    <property type="taxonomic scope" value="Eukaryota"/>
</dbReference>
<dbReference type="GO" id="GO:0005524">
    <property type="term" value="F:ATP binding"/>
    <property type="evidence" value="ECO:0007669"/>
    <property type="project" value="InterPro"/>
</dbReference>
<keyword evidence="5" id="KW-0808">Transferase</keyword>
<feature type="region of interest" description="Disordered" evidence="1">
    <location>
        <begin position="146"/>
        <end position="165"/>
    </location>
</feature>
<feature type="region of interest" description="Disordered" evidence="1">
    <location>
        <begin position="218"/>
        <end position="298"/>
    </location>
</feature>
<feature type="domain" description="Protein kinase" evidence="3">
    <location>
        <begin position="446"/>
        <end position="701"/>
    </location>
</feature>
<feature type="compositionally biased region" description="Low complexity" evidence="1">
    <location>
        <begin position="60"/>
        <end position="70"/>
    </location>
</feature>
<name>F0VFP4_NEOCL</name>